<reference evidence="1" key="1">
    <citation type="submission" date="2021-01" db="EMBL/GenBank/DDBJ databases">
        <authorList>
            <consortium name="Genoscope - CEA"/>
            <person name="William W."/>
        </authorList>
    </citation>
    <scope>NUCLEOTIDE SEQUENCE</scope>
</reference>
<gene>
    <name evidence="1" type="ORF">DARMORV10_A03P17520.1</name>
</gene>
<evidence type="ECO:0000313" key="1">
    <source>
        <dbReference type="EMBL" id="CAF2122358.1"/>
    </source>
</evidence>
<dbReference type="Proteomes" id="UP001295469">
    <property type="component" value="Chromosome A03"/>
</dbReference>
<dbReference type="AlphaFoldDB" id="A0A816VBU2"/>
<proteinExistence type="predicted"/>
<sequence>MKNTVTPDAIYAVLSNPSFRLALRLLSKSWISSLSAIDNLRVNTHMSKTTNSMLLFSAMDAHKLGLVSFGKH</sequence>
<dbReference type="EMBL" id="HG994357">
    <property type="protein sequence ID" value="CAF2122358.1"/>
    <property type="molecule type" value="Genomic_DNA"/>
</dbReference>
<protein>
    <submittedName>
        <fullName evidence="1">(rape) hypothetical protein</fullName>
    </submittedName>
</protein>
<organism evidence="1">
    <name type="scientific">Brassica napus</name>
    <name type="common">Rape</name>
    <dbReference type="NCBI Taxonomy" id="3708"/>
    <lineage>
        <taxon>Eukaryota</taxon>
        <taxon>Viridiplantae</taxon>
        <taxon>Streptophyta</taxon>
        <taxon>Embryophyta</taxon>
        <taxon>Tracheophyta</taxon>
        <taxon>Spermatophyta</taxon>
        <taxon>Magnoliopsida</taxon>
        <taxon>eudicotyledons</taxon>
        <taxon>Gunneridae</taxon>
        <taxon>Pentapetalae</taxon>
        <taxon>rosids</taxon>
        <taxon>malvids</taxon>
        <taxon>Brassicales</taxon>
        <taxon>Brassicaceae</taxon>
        <taxon>Brassiceae</taxon>
        <taxon>Brassica</taxon>
    </lineage>
</organism>
<accession>A0A816VBU2</accession>
<name>A0A816VBU2_BRANA</name>